<accession>L5K2X3</accession>
<dbReference type="GO" id="GO:0015031">
    <property type="term" value="P:protein transport"/>
    <property type="evidence" value="ECO:0007669"/>
    <property type="project" value="UniProtKB-UniRule"/>
</dbReference>
<evidence type="ECO:0000313" key="5">
    <source>
        <dbReference type="Proteomes" id="UP000010552"/>
    </source>
</evidence>
<keyword evidence="3" id="KW-0560">Oxidoreductase</keyword>
<keyword evidence="3" id="KW-0653">Protein transport</keyword>
<gene>
    <name evidence="4" type="ORF">PAL_GLEAN10017571</name>
</gene>
<dbReference type="EMBL" id="KB031037">
    <property type="protein sequence ID" value="ELK06054.1"/>
    <property type="molecule type" value="Genomic_DNA"/>
</dbReference>
<comment type="function">
    <text evidence="3">Catalyzes the oxidation of methanethiol, an organosulfur compound known to be produced in substantial amounts by gut bacteria. Selenium-binding protein which may be involved in the sensing of reactive xenobiotics in the cytoplasm. May be involved in intra-Golgi protein transport.</text>
</comment>
<dbReference type="GO" id="GO:0005634">
    <property type="term" value="C:nucleus"/>
    <property type="evidence" value="ECO:0007669"/>
    <property type="project" value="UniProtKB-SubCell"/>
</dbReference>
<comment type="similarity">
    <text evidence="1 3">Belongs to the selenium-binding protein family.</text>
</comment>
<dbReference type="STRING" id="9402.L5K2X3"/>
<dbReference type="FunCoup" id="L5K2X3">
    <property type="interactions" value="689"/>
</dbReference>
<organism evidence="4 5">
    <name type="scientific">Pteropus alecto</name>
    <name type="common">Black flying fox</name>
    <dbReference type="NCBI Taxonomy" id="9402"/>
    <lineage>
        <taxon>Eukaryota</taxon>
        <taxon>Metazoa</taxon>
        <taxon>Chordata</taxon>
        <taxon>Craniata</taxon>
        <taxon>Vertebrata</taxon>
        <taxon>Euteleostomi</taxon>
        <taxon>Mammalia</taxon>
        <taxon>Eutheria</taxon>
        <taxon>Laurasiatheria</taxon>
        <taxon>Chiroptera</taxon>
        <taxon>Yinpterochiroptera</taxon>
        <taxon>Pteropodoidea</taxon>
        <taxon>Pteropodidae</taxon>
        <taxon>Pteropodinae</taxon>
        <taxon>Pteropus</taxon>
    </lineage>
</organism>
<reference evidence="5" key="1">
    <citation type="journal article" date="2013" name="Science">
        <title>Comparative analysis of bat genomes provides insight into the evolution of flight and immunity.</title>
        <authorList>
            <person name="Zhang G."/>
            <person name="Cowled C."/>
            <person name="Shi Z."/>
            <person name="Huang Z."/>
            <person name="Bishop-Lilly K.A."/>
            <person name="Fang X."/>
            <person name="Wynne J.W."/>
            <person name="Xiong Z."/>
            <person name="Baker M.L."/>
            <person name="Zhao W."/>
            <person name="Tachedjian M."/>
            <person name="Zhu Y."/>
            <person name="Zhou P."/>
            <person name="Jiang X."/>
            <person name="Ng J."/>
            <person name="Yang L."/>
            <person name="Wu L."/>
            <person name="Xiao J."/>
            <person name="Feng Y."/>
            <person name="Chen Y."/>
            <person name="Sun X."/>
            <person name="Zhang Y."/>
            <person name="Marsh G.A."/>
            <person name="Crameri G."/>
            <person name="Broder C.C."/>
            <person name="Frey K.G."/>
            <person name="Wang L.F."/>
            <person name="Wang J."/>
        </authorList>
    </citation>
    <scope>NUCLEOTIDE SEQUENCE [LARGE SCALE GENOMIC DNA]</scope>
</reference>
<sequence>MKGPREEIIYLPCVYRNTDIEAPDYLATVDVDPKSPQYCQVIHRLPMPNLKDELHHSGWNTCSSCYGDSSKSRTKLVLPCLISSRVYVVDVGAEPRAPKLHKARSLPLPLRDPVGRRPAQLSCLQFSGRVIEPKDIHAKCGLAYLHTSHCLPSGEVMISSLGDLEGNGKGGFVLLDGETLEVKGTWERPGGAAPLGYDFWYQPRHNVMISTEWAAPNVFRDGFNLADVEAGRYGSLLTVWDWQRHEIVETLPLQDGLSPLEIRFLHDPAAAQGFVGCALSSTIQRFFKNKGGTWSVEKVIQVPPKKVKGWMLPEMPGLITDILLSLDDRFLYFSNWLHGDLRQYDISDPQKPRLTGQLFLGGSIVKGGPVQVLEDKELTAQPEPLVVKGKRVVGGPQMIQLSLDGKRLYVTTSLYSAWDKQFYPELIREGSVMLQVDVNTVNGGLKLNPNFLVDFGKEPLGPVLAHEPRYPGGDCSSDIWL</sequence>
<dbReference type="SUPFAM" id="SSF75011">
    <property type="entry name" value="3-carboxy-cis,cis-mucoante lactonizing enzyme"/>
    <property type="match status" value="1"/>
</dbReference>
<dbReference type="GO" id="GO:0008430">
    <property type="term" value="F:selenium binding"/>
    <property type="evidence" value="ECO:0007669"/>
    <property type="project" value="UniProtKB-UniRule"/>
</dbReference>
<comment type="catalytic activity">
    <reaction evidence="3">
        <text>methanethiol + O2 + H2O = hydrogen sulfide + formaldehyde + H2O2 + H(+)</text>
        <dbReference type="Rhea" id="RHEA:11812"/>
        <dbReference type="ChEBI" id="CHEBI:15377"/>
        <dbReference type="ChEBI" id="CHEBI:15378"/>
        <dbReference type="ChEBI" id="CHEBI:15379"/>
        <dbReference type="ChEBI" id="CHEBI:16007"/>
        <dbReference type="ChEBI" id="CHEBI:16240"/>
        <dbReference type="ChEBI" id="CHEBI:16842"/>
        <dbReference type="ChEBI" id="CHEBI:29919"/>
        <dbReference type="EC" id="1.8.3.4"/>
    </reaction>
</comment>
<dbReference type="Pfam" id="PF05694">
    <property type="entry name" value="SBP56"/>
    <property type="match status" value="2"/>
</dbReference>
<comment type="subunit">
    <text evidence="3">Interacts with USP33.</text>
</comment>
<dbReference type="Proteomes" id="UP000010552">
    <property type="component" value="Unassembled WGS sequence"/>
</dbReference>
<evidence type="ECO:0000256" key="2">
    <source>
        <dbReference type="ARBA" id="ARBA00023266"/>
    </source>
</evidence>
<keyword evidence="3" id="KW-0813">Transport</keyword>
<evidence type="ECO:0000256" key="3">
    <source>
        <dbReference type="RuleBase" id="RU369071"/>
    </source>
</evidence>
<dbReference type="InParanoid" id="L5K2X3"/>
<comment type="subcellular location">
    <subcellularLocation>
        <location evidence="3">Nucleus</location>
    </subcellularLocation>
    <subcellularLocation>
        <location evidence="3">Cytoplasm</location>
        <location evidence="3">Cytosol</location>
    </subcellularLocation>
    <subcellularLocation>
        <location evidence="3">Membrane</location>
        <topology evidence="3">Peripheral membrane protein</topology>
    </subcellularLocation>
    <text evidence="3">May associate with Golgi membrane. May associate with the membrane of autophagosomes.</text>
</comment>
<keyword evidence="5" id="KW-1185">Reference proteome</keyword>
<dbReference type="PANTHER" id="PTHR23300:SF0">
    <property type="entry name" value="METHANETHIOL OXIDASE"/>
    <property type="match status" value="1"/>
</dbReference>
<dbReference type="GO" id="GO:0005829">
    <property type="term" value="C:cytosol"/>
    <property type="evidence" value="ECO:0007669"/>
    <property type="project" value="UniProtKB-SubCell"/>
</dbReference>
<name>L5K2X3_PTEAL</name>
<dbReference type="GO" id="GO:0018549">
    <property type="term" value="F:methanethiol oxidase activity"/>
    <property type="evidence" value="ECO:0007669"/>
    <property type="project" value="UniProtKB-UniRule"/>
</dbReference>
<dbReference type="AlphaFoldDB" id="L5K2X3"/>
<keyword evidence="3" id="KW-0539">Nucleus</keyword>
<keyword evidence="2 3" id="KW-0711">Selenium</keyword>
<evidence type="ECO:0000313" key="4">
    <source>
        <dbReference type="EMBL" id="ELK06054.1"/>
    </source>
</evidence>
<evidence type="ECO:0000256" key="1">
    <source>
        <dbReference type="ARBA" id="ARBA00005606"/>
    </source>
</evidence>
<keyword evidence="3" id="KW-0963">Cytoplasm</keyword>
<keyword evidence="3" id="KW-0007">Acetylation</keyword>
<keyword evidence="3" id="KW-0472">Membrane</keyword>
<comment type="pathway">
    <text evidence="3">Organosulfur degradation.</text>
</comment>
<protein>
    <recommendedName>
        <fullName evidence="3">Methanethiol oxidase</fullName>
        <shortName evidence="3">MTO</shortName>
        <ecNumber evidence="3">1.8.3.4</ecNumber>
    </recommendedName>
    <alternativeName>
        <fullName evidence="3">Selenium-binding protein 1</fullName>
    </alternativeName>
</protein>
<dbReference type="PANTHER" id="PTHR23300">
    <property type="entry name" value="METHANETHIOL OXIDASE"/>
    <property type="match status" value="1"/>
</dbReference>
<dbReference type="GO" id="GO:0016020">
    <property type="term" value="C:membrane"/>
    <property type="evidence" value="ECO:0007669"/>
    <property type="project" value="UniProtKB-SubCell"/>
</dbReference>
<dbReference type="InterPro" id="IPR008826">
    <property type="entry name" value="Se-bd"/>
</dbReference>
<dbReference type="eggNOG" id="KOG0918">
    <property type="taxonomic scope" value="Eukaryota"/>
</dbReference>
<proteinExistence type="inferred from homology"/>
<dbReference type="EC" id="1.8.3.4" evidence="3"/>